<organism evidence="1">
    <name type="scientific">Solanum chacoense</name>
    <name type="common">Chaco potato</name>
    <dbReference type="NCBI Taxonomy" id="4108"/>
    <lineage>
        <taxon>Eukaryota</taxon>
        <taxon>Viridiplantae</taxon>
        <taxon>Streptophyta</taxon>
        <taxon>Embryophyta</taxon>
        <taxon>Tracheophyta</taxon>
        <taxon>Spermatophyta</taxon>
        <taxon>Magnoliopsida</taxon>
        <taxon>eudicotyledons</taxon>
        <taxon>Gunneridae</taxon>
        <taxon>Pentapetalae</taxon>
        <taxon>asterids</taxon>
        <taxon>lamiids</taxon>
        <taxon>Solanales</taxon>
        <taxon>Solanaceae</taxon>
        <taxon>Solanoideae</taxon>
        <taxon>Solaneae</taxon>
        <taxon>Solanum</taxon>
    </lineage>
</organism>
<proteinExistence type="predicted"/>
<dbReference type="AlphaFoldDB" id="A0A0V0GVT5"/>
<dbReference type="EMBL" id="GEDG01029840">
    <property type="protein sequence ID" value="JAP12289.1"/>
    <property type="molecule type" value="Transcribed_RNA"/>
</dbReference>
<protein>
    <submittedName>
        <fullName evidence="1">Putative ovule protein</fullName>
    </submittedName>
</protein>
<name>A0A0V0GVT5_SOLCH</name>
<evidence type="ECO:0000313" key="1">
    <source>
        <dbReference type="EMBL" id="JAP12289.1"/>
    </source>
</evidence>
<accession>A0A0V0GVT5</accession>
<sequence>MSGEGVEIMVVGKERVTRVNQINITQFQSLQIYTHRTPDQVYSCSKMQSFLPCCISSAKD</sequence>
<reference evidence="1" key="1">
    <citation type="submission" date="2015-12" db="EMBL/GenBank/DDBJ databases">
        <title>Gene expression during late stages of embryo sac development: a critical building block for successful pollen-pistil interactions.</title>
        <authorList>
            <person name="Liu Y."/>
            <person name="Joly V."/>
            <person name="Sabar M."/>
            <person name="Matton D.P."/>
        </authorList>
    </citation>
    <scope>NUCLEOTIDE SEQUENCE</scope>
</reference>